<evidence type="ECO:0000313" key="7">
    <source>
        <dbReference type="Proteomes" id="UP000485058"/>
    </source>
</evidence>
<feature type="repeat" description="TPR" evidence="4">
    <location>
        <begin position="218"/>
        <end position="251"/>
    </location>
</feature>
<feature type="non-terminal residue" evidence="6">
    <location>
        <position position="358"/>
    </location>
</feature>
<feature type="repeat" description="TPR" evidence="4">
    <location>
        <begin position="184"/>
        <end position="217"/>
    </location>
</feature>
<comment type="caution">
    <text evidence="6">The sequence shown here is derived from an EMBL/GenBank/DDBJ whole genome shotgun (WGS) entry which is preliminary data.</text>
</comment>
<sequence>MHPFVHARKPGTDAGGDGNLTRRPEGLCPRDGAASNSTEDLQSCLRLARSLNAGKRPLEALQLIEKNIHRSPGDVELLHLRGLCLEASNNGPAVRLPVGHYQPLIARTKFSPLIAAWASCVYIACMQAFATYMSVLNINPKHAPSLCCVGAMYKARGMLQEAMSAYAKALEVQPGSAAIQHALAALLTDLGTQAKGKGASGEALDYYQRAIEMAPTYAPAFYNLGVLHSECKQFDVALDWYQKAISVQPNYAEAHCNMGVIYKDRGDLEAAIACYESALEASPNFAIVKGNLAIALTDLGTRVKLAGRLAEGCALYERALAHNPKYADALYNLGVAYGEPCPEAQAGRVAVRSVVSVR</sequence>
<dbReference type="InterPro" id="IPR011990">
    <property type="entry name" value="TPR-like_helical_dom_sf"/>
</dbReference>
<reference evidence="6 7" key="1">
    <citation type="submission" date="2020-02" db="EMBL/GenBank/DDBJ databases">
        <title>Draft genome sequence of Haematococcus lacustris strain NIES-144.</title>
        <authorList>
            <person name="Morimoto D."/>
            <person name="Nakagawa S."/>
            <person name="Yoshida T."/>
            <person name="Sawayama S."/>
        </authorList>
    </citation>
    <scope>NUCLEOTIDE SEQUENCE [LARGE SCALE GENOMIC DNA]</scope>
    <source>
        <strain evidence="6 7">NIES-144</strain>
    </source>
</reference>
<gene>
    <name evidence="6" type="ORF">HaLaN_12124</name>
</gene>
<evidence type="ECO:0000313" key="6">
    <source>
        <dbReference type="EMBL" id="GFH15819.1"/>
    </source>
</evidence>
<dbReference type="PROSITE" id="PS50293">
    <property type="entry name" value="TPR_REGION"/>
    <property type="match status" value="2"/>
</dbReference>
<keyword evidence="7" id="KW-1185">Reference proteome</keyword>
<dbReference type="PROSITE" id="PS50005">
    <property type="entry name" value="TPR"/>
    <property type="match status" value="4"/>
</dbReference>
<evidence type="ECO:0000256" key="1">
    <source>
        <dbReference type="ARBA" id="ARBA00004922"/>
    </source>
</evidence>
<dbReference type="EMBL" id="BLLF01000905">
    <property type="protein sequence ID" value="GFH15819.1"/>
    <property type="molecule type" value="Genomic_DNA"/>
</dbReference>
<evidence type="ECO:0000256" key="5">
    <source>
        <dbReference type="SAM" id="MobiDB-lite"/>
    </source>
</evidence>
<comment type="pathway">
    <text evidence="1">Protein modification; protein glycosylation.</text>
</comment>
<keyword evidence="4" id="KW-0802">TPR repeat</keyword>
<dbReference type="Gene3D" id="1.25.40.10">
    <property type="entry name" value="Tetratricopeptide repeat domain"/>
    <property type="match status" value="4"/>
</dbReference>
<dbReference type="Pfam" id="PF13431">
    <property type="entry name" value="TPR_17"/>
    <property type="match status" value="1"/>
</dbReference>
<dbReference type="PANTHER" id="PTHR44835">
    <property type="entry name" value="UDP-N-ACETYLGLUCOSAMINE--PEPTIDE N-ACETYLGLUCOSAMINYLTRANSFERASE SPINDLY-RELATED"/>
    <property type="match status" value="1"/>
</dbReference>
<dbReference type="GO" id="GO:0016757">
    <property type="term" value="F:glycosyltransferase activity"/>
    <property type="evidence" value="ECO:0007669"/>
    <property type="project" value="UniProtKB-KW"/>
</dbReference>
<feature type="region of interest" description="Disordered" evidence="5">
    <location>
        <begin position="1"/>
        <end position="36"/>
    </location>
</feature>
<feature type="repeat" description="TPR" evidence="4">
    <location>
        <begin position="252"/>
        <end position="285"/>
    </location>
</feature>
<dbReference type="Proteomes" id="UP000485058">
    <property type="component" value="Unassembled WGS sequence"/>
</dbReference>
<evidence type="ECO:0000256" key="2">
    <source>
        <dbReference type="ARBA" id="ARBA00022676"/>
    </source>
</evidence>
<keyword evidence="2" id="KW-0328">Glycosyltransferase</keyword>
<dbReference type="AlphaFoldDB" id="A0A699Z995"/>
<protein>
    <submittedName>
        <fullName evidence="6">TPR_REGION domain-containing protein</fullName>
    </submittedName>
</protein>
<dbReference type="Pfam" id="PF00515">
    <property type="entry name" value="TPR_1"/>
    <property type="match status" value="2"/>
</dbReference>
<feature type="repeat" description="TPR" evidence="4">
    <location>
        <begin position="143"/>
        <end position="176"/>
    </location>
</feature>
<accession>A0A699Z995</accession>
<dbReference type="InterPro" id="IPR019734">
    <property type="entry name" value="TPR_rpt"/>
</dbReference>
<name>A0A699Z995_HAELA</name>
<dbReference type="SMART" id="SM00028">
    <property type="entry name" value="TPR"/>
    <property type="match status" value="6"/>
</dbReference>
<keyword evidence="3" id="KW-0808">Transferase</keyword>
<evidence type="ECO:0000256" key="3">
    <source>
        <dbReference type="ARBA" id="ARBA00022679"/>
    </source>
</evidence>
<dbReference type="PANTHER" id="PTHR44835:SF1">
    <property type="entry name" value="PROTEIN O-GLCNAC TRANSFERASE"/>
    <property type="match status" value="1"/>
</dbReference>
<dbReference type="SUPFAM" id="SSF48452">
    <property type="entry name" value="TPR-like"/>
    <property type="match status" value="1"/>
</dbReference>
<proteinExistence type="predicted"/>
<organism evidence="6 7">
    <name type="scientific">Haematococcus lacustris</name>
    <name type="common">Green alga</name>
    <name type="synonym">Haematococcus pluvialis</name>
    <dbReference type="NCBI Taxonomy" id="44745"/>
    <lineage>
        <taxon>Eukaryota</taxon>
        <taxon>Viridiplantae</taxon>
        <taxon>Chlorophyta</taxon>
        <taxon>core chlorophytes</taxon>
        <taxon>Chlorophyceae</taxon>
        <taxon>CS clade</taxon>
        <taxon>Chlamydomonadales</taxon>
        <taxon>Haematococcaceae</taxon>
        <taxon>Haematococcus</taxon>
    </lineage>
</organism>
<dbReference type="InterPro" id="IPR051939">
    <property type="entry name" value="Glycosyltr_41/O-GlcNAc_trsf"/>
</dbReference>
<evidence type="ECO:0000256" key="4">
    <source>
        <dbReference type="PROSITE-ProRule" id="PRU00339"/>
    </source>
</evidence>